<proteinExistence type="predicted"/>
<accession>A0A4Y2SWB5</accession>
<dbReference type="OrthoDB" id="6515318at2759"/>
<protein>
    <recommendedName>
        <fullName evidence="1">RNase H type-1 domain-containing protein</fullName>
    </recommendedName>
</protein>
<sequence length="169" mass="19461">MWLYSKHTSQSYLSTKPKPQLLKQFMARVSDFLESFSVRRVSRQHQRVLLIISRVGDGRDIIWKEEIRLSDETSAFVAEAVAIQMAVEKVGPIKEKNSHFFGSVDCRSVLMALESNKNYSEIIMKFRKFLLVNPQIKLNWVRAHIGIYGNELADLSAKNATTQEEVDIK</sequence>
<name>A0A4Y2SWB5_ARAVE</name>
<dbReference type="AlphaFoldDB" id="A0A4Y2SWB5"/>
<organism evidence="2 3">
    <name type="scientific">Araneus ventricosus</name>
    <name type="common">Orbweaver spider</name>
    <name type="synonym">Epeira ventricosa</name>
    <dbReference type="NCBI Taxonomy" id="182803"/>
    <lineage>
        <taxon>Eukaryota</taxon>
        <taxon>Metazoa</taxon>
        <taxon>Ecdysozoa</taxon>
        <taxon>Arthropoda</taxon>
        <taxon>Chelicerata</taxon>
        <taxon>Arachnida</taxon>
        <taxon>Araneae</taxon>
        <taxon>Araneomorphae</taxon>
        <taxon>Entelegynae</taxon>
        <taxon>Araneoidea</taxon>
        <taxon>Araneidae</taxon>
        <taxon>Araneus</taxon>
    </lineage>
</organism>
<dbReference type="SUPFAM" id="SSF53098">
    <property type="entry name" value="Ribonuclease H-like"/>
    <property type="match status" value="1"/>
</dbReference>
<dbReference type="InterPro" id="IPR012337">
    <property type="entry name" value="RNaseH-like_sf"/>
</dbReference>
<dbReference type="GO" id="GO:0004523">
    <property type="term" value="F:RNA-DNA hybrid ribonuclease activity"/>
    <property type="evidence" value="ECO:0007669"/>
    <property type="project" value="InterPro"/>
</dbReference>
<feature type="domain" description="RNase H type-1" evidence="1">
    <location>
        <begin position="29"/>
        <end position="162"/>
    </location>
</feature>
<dbReference type="GO" id="GO:0003676">
    <property type="term" value="F:nucleic acid binding"/>
    <property type="evidence" value="ECO:0007669"/>
    <property type="project" value="InterPro"/>
</dbReference>
<comment type="caution">
    <text evidence="2">The sequence shown here is derived from an EMBL/GenBank/DDBJ whole genome shotgun (WGS) entry which is preliminary data.</text>
</comment>
<keyword evidence="3" id="KW-1185">Reference proteome</keyword>
<dbReference type="Gene3D" id="3.30.420.10">
    <property type="entry name" value="Ribonuclease H-like superfamily/Ribonuclease H"/>
    <property type="match status" value="1"/>
</dbReference>
<gene>
    <name evidence="2" type="ORF">AVEN_229391_1</name>
</gene>
<evidence type="ECO:0000313" key="3">
    <source>
        <dbReference type="Proteomes" id="UP000499080"/>
    </source>
</evidence>
<dbReference type="Proteomes" id="UP000499080">
    <property type="component" value="Unassembled WGS sequence"/>
</dbReference>
<evidence type="ECO:0000313" key="2">
    <source>
        <dbReference type="EMBL" id="GBN91596.1"/>
    </source>
</evidence>
<evidence type="ECO:0000259" key="1">
    <source>
        <dbReference type="PROSITE" id="PS50879"/>
    </source>
</evidence>
<reference evidence="2 3" key="1">
    <citation type="journal article" date="2019" name="Sci. Rep.">
        <title>Orb-weaving spider Araneus ventricosus genome elucidates the spidroin gene catalogue.</title>
        <authorList>
            <person name="Kono N."/>
            <person name="Nakamura H."/>
            <person name="Ohtoshi R."/>
            <person name="Moran D.A.P."/>
            <person name="Shinohara A."/>
            <person name="Yoshida Y."/>
            <person name="Fujiwara M."/>
            <person name="Mori M."/>
            <person name="Tomita M."/>
            <person name="Arakawa K."/>
        </authorList>
    </citation>
    <scope>NUCLEOTIDE SEQUENCE [LARGE SCALE GENOMIC DNA]</scope>
</reference>
<dbReference type="InterPro" id="IPR002156">
    <property type="entry name" value="RNaseH_domain"/>
</dbReference>
<dbReference type="PROSITE" id="PS50879">
    <property type="entry name" value="RNASE_H_1"/>
    <property type="match status" value="1"/>
</dbReference>
<dbReference type="EMBL" id="BGPR01023966">
    <property type="protein sequence ID" value="GBN91596.1"/>
    <property type="molecule type" value="Genomic_DNA"/>
</dbReference>
<dbReference type="InterPro" id="IPR036397">
    <property type="entry name" value="RNaseH_sf"/>
</dbReference>